<evidence type="ECO:0000313" key="2">
    <source>
        <dbReference type="EMBL" id="GAA4649225.1"/>
    </source>
</evidence>
<reference evidence="3" key="1">
    <citation type="journal article" date="2019" name="Int. J. Syst. Evol. Microbiol.">
        <title>The Global Catalogue of Microorganisms (GCM) 10K type strain sequencing project: providing services to taxonomists for standard genome sequencing and annotation.</title>
        <authorList>
            <consortium name="The Broad Institute Genomics Platform"/>
            <consortium name="The Broad Institute Genome Sequencing Center for Infectious Disease"/>
            <person name="Wu L."/>
            <person name="Ma J."/>
        </authorList>
    </citation>
    <scope>NUCLEOTIDE SEQUENCE [LARGE SCALE GENOMIC DNA]</scope>
    <source>
        <strain evidence="3">JCM 17805</strain>
    </source>
</reference>
<gene>
    <name evidence="2" type="ORF">GCM10023116_14990</name>
</gene>
<dbReference type="InterPro" id="IPR008258">
    <property type="entry name" value="Transglycosylase_SLT_dom_1"/>
</dbReference>
<protein>
    <recommendedName>
        <fullName evidence="1">Transglycosylase SLT domain-containing protein</fullName>
    </recommendedName>
</protein>
<dbReference type="InterPro" id="IPR023346">
    <property type="entry name" value="Lysozyme-like_dom_sf"/>
</dbReference>
<name>A0ABP8V1M6_9GAMM</name>
<accession>A0ABP8V1M6</accession>
<dbReference type="EMBL" id="BAABFL010000125">
    <property type="protein sequence ID" value="GAA4649225.1"/>
    <property type="molecule type" value="Genomic_DNA"/>
</dbReference>
<dbReference type="Pfam" id="PF01464">
    <property type="entry name" value="SLT"/>
    <property type="match status" value="1"/>
</dbReference>
<sequence length="193" mass="21881">MYRLNTLAIAVFMVFSFSINVSILDELDSSYWGEVAREYSLDSSLLYAVALMESKKSTDNGFASVTPWMWTLNSSNLSRSYYQTREDAIEALNSLSNNGVFDARVNVDIGIMQLNWIWFAKRNVEGILPTDLIDPKTNIKYGAEILRESIDSAPHDYILGVGRYHSWDNEKARLYGNEVIGISNALKSLREKS</sequence>
<dbReference type="SUPFAM" id="SSF53955">
    <property type="entry name" value="Lysozyme-like"/>
    <property type="match status" value="1"/>
</dbReference>
<dbReference type="RefSeq" id="WP_345195005.1">
    <property type="nucleotide sequence ID" value="NZ_BAABFL010000125.1"/>
</dbReference>
<evidence type="ECO:0000313" key="3">
    <source>
        <dbReference type="Proteomes" id="UP001500604"/>
    </source>
</evidence>
<dbReference type="Proteomes" id="UP001500604">
    <property type="component" value="Unassembled WGS sequence"/>
</dbReference>
<organism evidence="2 3">
    <name type="scientific">Kistimonas scapharcae</name>
    <dbReference type="NCBI Taxonomy" id="1036133"/>
    <lineage>
        <taxon>Bacteria</taxon>
        <taxon>Pseudomonadati</taxon>
        <taxon>Pseudomonadota</taxon>
        <taxon>Gammaproteobacteria</taxon>
        <taxon>Oceanospirillales</taxon>
        <taxon>Endozoicomonadaceae</taxon>
        <taxon>Kistimonas</taxon>
    </lineage>
</organism>
<dbReference type="Gene3D" id="1.10.530.10">
    <property type="match status" value="1"/>
</dbReference>
<proteinExistence type="predicted"/>
<feature type="domain" description="Transglycosylase SLT" evidence="1">
    <location>
        <begin position="106"/>
        <end position="165"/>
    </location>
</feature>
<keyword evidence="3" id="KW-1185">Reference proteome</keyword>
<evidence type="ECO:0000259" key="1">
    <source>
        <dbReference type="Pfam" id="PF01464"/>
    </source>
</evidence>
<comment type="caution">
    <text evidence="2">The sequence shown here is derived from an EMBL/GenBank/DDBJ whole genome shotgun (WGS) entry which is preliminary data.</text>
</comment>